<keyword evidence="3 8" id="KW-0547">Nucleotide-binding</keyword>
<evidence type="ECO:0000256" key="5">
    <source>
        <dbReference type="ARBA" id="ARBA00022917"/>
    </source>
</evidence>
<dbReference type="EMBL" id="QMFB01000003">
    <property type="protein sequence ID" value="RAV21748.1"/>
    <property type="molecule type" value="Genomic_DNA"/>
</dbReference>
<keyword evidence="8" id="KW-0963">Cytoplasm</keyword>
<dbReference type="PANTHER" id="PTHR30075">
    <property type="entry name" value="GLYCYL-TRNA SYNTHETASE"/>
    <property type="match status" value="1"/>
</dbReference>
<keyword evidence="4 8" id="KW-0067">ATP-binding</keyword>
<organism evidence="9 10">
    <name type="scientific">Paenibacillus contaminans</name>
    <dbReference type="NCBI Taxonomy" id="450362"/>
    <lineage>
        <taxon>Bacteria</taxon>
        <taxon>Bacillati</taxon>
        <taxon>Bacillota</taxon>
        <taxon>Bacilli</taxon>
        <taxon>Bacillales</taxon>
        <taxon>Paenibacillaceae</taxon>
        <taxon>Paenibacillus</taxon>
    </lineage>
</organism>
<gene>
    <name evidence="8" type="primary">glyS</name>
    <name evidence="9" type="ORF">DQG23_06705</name>
</gene>
<evidence type="ECO:0000256" key="3">
    <source>
        <dbReference type="ARBA" id="ARBA00022741"/>
    </source>
</evidence>
<evidence type="ECO:0000313" key="10">
    <source>
        <dbReference type="Proteomes" id="UP000250369"/>
    </source>
</evidence>
<protein>
    <recommendedName>
        <fullName evidence="8">Glycine--tRNA ligase beta subunit</fullName>
        <ecNumber evidence="8">6.1.1.14</ecNumber>
    </recommendedName>
    <alternativeName>
        <fullName evidence="8">Glycyl-tRNA synthetase beta subunit</fullName>
        <shortName evidence="8">GlyRS</shortName>
    </alternativeName>
</protein>
<dbReference type="GO" id="GO:0006426">
    <property type="term" value="P:glycyl-tRNA aminoacylation"/>
    <property type="evidence" value="ECO:0007669"/>
    <property type="project" value="UniProtKB-UniRule"/>
</dbReference>
<comment type="catalytic activity">
    <reaction evidence="7 8">
        <text>tRNA(Gly) + glycine + ATP = glycyl-tRNA(Gly) + AMP + diphosphate</text>
        <dbReference type="Rhea" id="RHEA:16013"/>
        <dbReference type="Rhea" id="RHEA-COMP:9664"/>
        <dbReference type="Rhea" id="RHEA-COMP:9683"/>
        <dbReference type="ChEBI" id="CHEBI:30616"/>
        <dbReference type="ChEBI" id="CHEBI:33019"/>
        <dbReference type="ChEBI" id="CHEBI:57305"/>
        <dbReference type="ChEBI" id="CHEBI:78442"/>
        <dbReference type="ChEBI" id="CHEBI:78522"/>
        <dbReference type="ChEBI" id="CHEBI:456215"/>
        <dbReference type="EC" id="6.1.1.14"/>
    </reaction>
</comment>
<comment type="subcellular location">
    <subcellularLocation>
        <location evidence="8">Cytoplasm</location>
    </subcellularLocation>
</comment>
<evidence type="ECO:0000256" key="4">
    <source>
        <dbReference type="ARBA" id="ARBA00022840"/>
    </source>
</evidence>
<evidence type="ECO:0000256" key="6">
    <source>
        <dbReference type="ARBA" id="ARBA00023146"/>
    </source>
</evidence>
<reference evidence="9 10" key="1">
    <citation type="journal article" date="2009" name="Int. J. Syst. Evol. Microbiol.">
        <title>Paenibacillus contaminans sp. nov., isolated from a contaminated laboratory plate.</title>
        <authorList>
            <person name="Chou J.H."/>
            <person name="Lee J.H."/>
            <person name="Lin M.C."/>
            <person name="Chang P.S."/>
            <person name="Arun A.B."/>
            <person name="Young C.C."/>
            <person name="Chen W.M."/>
        </authorList>
    </citation>
    <scope>NUCLEOTIDE SEQUENCE [LARGE SCALE GENOMIC DNA]</scope>
    <source>
        <strain evidence="9 10">CKOBP-6</strain>
    </source>
</reference>
<dbReference type="PRINTS" id="PR01045">
    <property type="entry name" value="TRNASYNTHGB"/>
</dbReference>
<evidence type="ECO:0000256" key="1">
    <source>
        <dbReference type="ARBA" id="ARBA00008226"/>
    </source>
</evidence>
<sequence>MSKHLLLELGLEEVPARFIRAAVRQLEDKTVKWLNDARISFGSSTVFATPRRLALLITDVAEKQQDVNEEVKGPSRKIALDADGGWTKAALGFAKSQGVQPEQLFFKELAGVEYVHAVKSSVGVETESVLGEGLAQVVTSLSFPKNMRWGSQELRFVRPLRWLVALFGSDVVPMEIAGVAAGRTSRGHRFLGQEVDIPAPGDYERLLKEQYVYVDIEEREGLIRSQIERLAQEKGWVIPMKEDLLEEVVFLVEYPTALFGTFDPAFLEIPQQVLITSMREHQRYFPVLDAQGKLLPYFVTVRNGNAVSLEQVAKGNEKVLRARLSDARFFYSEDQKASIASFNERLETIVYQVELGTVGDKVRRIGSITSKLVGLLERSNDASVQGIADQKAIIERTAAICKFDLVTQMVYEFPELQGIMGEDYARKAGEPEAVAKAVNEHYQPRFSGDVSPESLAGSLVSIADKIDTIVGCFSIGIIPSGSQDPYALRRQAAGVVQILLDRGLPLTLSDVFDTALDVYQEASLLKGDRNEVRQSLYDFFALRVKNVLAEREIRYDIVDAVLAGGFDDIASTIRRAEAVKAAVSSADFKLTVEQFNRVGNLAAKAETTEVSRDLFADEAERGLWDSWQTASAAYAGQLNAGDEAAALQTAGELSEPIRKFFDSVMVMADDASIRANRLAMLARISNELKKIADFSKLVW</sequence>
<dbReference type="RefSeq" id="WP_113030062.1">
    <property type="nucleotide sequence ID" value="NZ_QMFB01000003.1"/>
</dbReference>
<dbReference type="AlphaFoldDB" id="A0A329MQN7"/>
<proteinExistence type="inferred from homology"/>
<evidence type="ECO:0000313" key="9">
    <source>
        <dbReference type="EMBL" id="RAV21748.1"/>
    </source>
</evidence>
<dbReference type="PANTHER" id="PTHR30075:SF2">
    <property type="entry name" value="GLYCINE--TRNA LIGASE, CHLOROPLASTIC_MITOCHONDRIAL 2"/>
    <property type="match status" value="1"/>
</dbReference>
<dbReference type="HAMAP" id="MF_00255">
    <property type="entry name" value="Gly_tRNA_synth_beta"/>
    <property type="match status" value="1"/>
</dbReference>
<evidence type="ECO:0000256" key="2">
    <source>
        <dbReference type="ARBA" id="ARBA00022598"/>
    </source>
</evidence>
<dbReference type="GO" id="GO:0005829">
    <property type="term" value="C:cytosol"/>
    <property type="evidence" value="ECO:0007669"/>
    <property type="project" value="TreeGrafter"/>
</dbReference>
<accession>A0A329MQN7</accession>
<dbReference type="InterPro" id="IPR006194">
    <property type="entry name" value="Gly-tRNA-synth_heterodimer"/>
</dbReference>
<dbReference type="InterPro" id="IPR015944">
    <property type="entry name" value="Gly-tRNA-synth_bsu"/>
</dbReference>
<dbReference type="OrthoDB" id="9775440at2"/>
<dbReference type="EC" id="6.1.1.14" evidence="8"/>
<comment type="caution">
    <text evidence="9">The sequence shown here is derived from an EMBL/GenBank/DDBJ whole genome shotgun (WGS) entry which is preliminary data.</text>
</comment>
<comment type="subunit">
    <text evidence="8">Tetramer of two alpha and two beta subunits.</text>
</comment>
<dbReference type="Pfam" id="PF02092">
    <property type="entry name" value="tRNA_synt_2f"/>
    <property type="match status" value="1"/>
</dbReference>
<dbReference type="Proteomes" id="UP000250369">
    <property type="component" value="Unassembled WGS sequence"/>
</dbReference>
<keyword evidence="2 8" id="KW-0436">Ligase</keyword>
<evidence type="ECO:0000256" key="7">
    <source>
        <dbReference type="ARBA" id="ARBA00047937"/>
    </source>
</evidence>
<keyword evidence="5 8" id="KW-0648">Protein biosynthesis</keyword>
<dbReference type="GO" id="GO:0004820">
    <property type="term" value="F:glycine-tRNA ligase activity"/>
    <property type="evidence" value="ECO:0007669"/>
    <property type="project" value="UniProtKB-UniRule"/>
</dbReference>
<dbReference type="PROSITE" id="PS50861">
    <property type="entry name" value="AA_TRNA_LIGASE_II_GLYAB"/>
    <property type="match status" value="1"/>
</dbReference>
<keyword evidence="6 8" id="KW-0030">Aminoacyl-tRNA synthetase</keyword>
<evidence type="ECO:0000256" key="8">
    <source>
        <dbReference type="HAMAP-Rule" id="MF_00255"/>
    </source>
</evidence>
<keyword evidence="10" id="KW-1185">Reference proteome</keyword>
<dbReference type="NCBIfam" id="TIGR00211">
    <property type="entry name" value="glyS"/>
    <property type="match status" value="1"/>
</dbReference>
<dbReference type="GO" id="GO:0005524">
    <property type="term" value="F:ATP binding"/>
    <property type="evidence" value="ECO:0007669"/>
    <property type="project" value="UniProtKB-UniRule"/>
</dbReference>
<name>A0A329MQN7_9BACL</name>
<comment type="similarity">
    <text evidence="1 8">Belongs to the class-II aminoacyl-tRNA synthetase family.</text>
</comment>
<dbReference type="SUPFAM" id="SSF109604">
    <property type="entry name" value="HD-domain/PDEase-like"/>
    <property type="match status" value="1"/>
</dbReference>